<dbReference type="GeneID" id="116299185"/>
<sequence>MHSAEINVQDLHLINEEDIEVVYQKHKDFEPENNRCNIFIAIFTTAYGRLEFHRVIHELGPRALYLDTDSIVFVKNLDNNVEYEPGTSDYLGDLTNELQPNQHIGRFFCAGPKNYAYCTNDGATVVKVRGFQLNHRNSQLINLESMKALIEDYERGGTIQVVNENKITRQPITRKIANKREEKTYRVVFDKRILIDGGKDTIPYGYDWSPPDIEREKRKHAPHVDINLLPLFSVHSDLELERS</sequence>
<proteinExistence type="predicted"/>
<dbReference type="Gene3D" id="3.90.1600.10">
    <property type="entry name" value="Palm domain of DNA polymerase"/>
    <property type="match status" value="1"/>
</dbReference>
<dbReference type="KEGG" id="aten:116299185"/>
<dbReference type="InterPro" id="IPR023211">
    <property type="entry name" value="DNA_pol_palm_dom_sf"/>
</dbReference>
<dbReference type="SUPFAM" id="SSF56672">
    <property type="entry name" value="DNA/RNA polymerases"/>
    <property type="match status" value="1"/>
</dbReference>
<dbReference type="RefSeq" id="XP_031563673.1">
    <property type="nucleotide sequence ID" value="XM_031707813.1"/>
</dbReference>
<evidence type="ECO:0000313" key="2">
    <source>
        <dbReference type="RefSeq" id="XP_031563673.1"/>
    </source>
</evidence>
<accession>A0A6P8I6S9</accession>
<dbReference type="AlphaFoldDB" id="A0A6P8I6S9"/>
<dbReference type="PANTHER" id="PTHR33568">
    <property type="entry name" value="DNA POLYMERASE"/>
    <property type="match status" value="1"/>
</dbReference>
<gene>
    <name evidence="2" type="primary">LOC116299185</name>
</gene>
<name>A0A6P8I6S9_ACTTE</name>
<dbReference type="PANTHER" id="PTHR33568:SF3">
    <property type="entry name" value="DNA-DIRECTED DNA POLYMERASE"/>
    <property type="match status" value="1"/>
</dbReference>
<dbReference type="Proteomes" id="UP000515163">
    <property type="component" value="Unplaced"/>
</dbReference>
<protein>
    <submittedName>
        <fullName evidence="2">Uncharacterized protein LOC116299185</fullName>
    </submittedName>
</protein>
<reference evidence="2" key="1">
    <citation type="submission" date="2025-08" db="UniProtKB">
        <authorList>
            <consortium name="RefSeq"/>
        </authorList>
    </citation>
    <scope>IDENTIFICATION</scope>
    <source>
        <tissue evidence="2">Tentacle</tissue>
    </source>
</reference>
<evidence type="ECO:0000313" key="1">
    <source>
        <dbReference type="Proteomes" id="UP000515163"/>
    </source>
</evidence>
<organism evidence="1 2">
    <name type="scientific">Actinia tenebrosa</name>
    <name type="common">Australian red waratah sea anemone</name>
    <dbReference type="NCBI Taxonomy" id="6105"/>
    <lineage>
        <taxon>Eukaryota</taxon>
        <taxon>Metazoa</taxon>
        <taxon>Cnidaria</taxon>
        <taxon>Anthozoa</taxon>
        <taxon>Hexacorallia</taxon>
        <taxon>Actiniaria</taxon>
        <taxon>Actiniidae</taxon>
        <taxon>Actinia</taxon>
    </lineage>
</organism>
<dbReference type="InterPro" id="IPR043502">
    <property type="entry name" value="DNA/RNA_pol_sf"/>
</dbReference>
<keyword evidence="1" id="KW-1185">Reference proteome</keyword>
<dbReference type="OrthoDB" id="5976216at2759"/>
<dbReference type="InParanoid" id="A0A6P8I6S9"/>